<evidence type="ECO:0000313" key="2">
    <source>
        <dbReference type="EMBL" id="QDS85879.1"/>
    </source>
</evidence>
<name>A0A517LTF8_9BACT</name>
<dbReference type="Proteomes" id="UP000319557">
    <property type="component" value="Chromosome"/>
</dbReference>
<dbReference type="EMBL" id="CP036261">
    <property type="protein sequence ID" value="QDS85879.1"/>
    <property type="molecule type" value="Genomic_DNA"/>
</dbReference>
<dbReference type="KEGG" id="ruv:EC9_00360"/>
<keyword evidence="3" id="KW-1185">Reference proteome</keyword>
<sequence>MLSQVGKMALVGLAVAMLSQVAVDQAEAGYGGRQYYSSWSYQPSRSYHYTRYYYRPVVSSPTYSYHYCISYPSQPRYVYYYNPSSQQYWGRYDLQGTEGANYSLLAKKDRKKNLEDIPESAFPPPAAMPAIPGSKDGVAIEPIKEKPADEPTDLPATK</sequence>
<protein>
    <submittedName>
        <fullName evidence="2">Uncharacterized protein</fullName>
    </submittedName>
</protein>
<gene>
    <name evidence="2" type="ORF">EC9_00360</name>
</gene>
<organism evidence="2 3">
    <name type="scientific">Rosistilla ulvae</name>
    <dbReference type="NCBI Taxonomy" id="1930277"/>
    <lineage>
        <taxon>Bacteria</taxon>
        <taxon>Pseudomonadati</taxon>
        <taxon>Planctomycetota</taxon>
        <taxon>Planctomycetia</taxon>
        <taxon>Pirellulales</taxon>
        <taxon>Pirellulaceae</taxon>
        <taxon>Rosistilla</taxon>
    </lineage>
</organism>
<dbReference type="RefSeq" id="WP_145341329.1">
    <property type="nucleotide sequence ID" value="NZ_CP036261.1"/>
</dbReference>
<accession>A0A517LTF8</accession>
<dbReference type="AlphaFoldDB" id="A0A517LTF8"/>
<reference evidence="2 3" key="1">
    <citation type="submission" date="2019-02" db="EMBL/GenBank/DDBJ databases">
        <title>Deep-cultivation of Planctomycetes and their phenomic and genomic characterization uncovers novel biology.</title>
        <authorList>
            <person name="Wiegand S."/>
            <person name="Jogler M."/>
            <person name="Boedeker C."/>
            <person name="Pinto D."/>
            <person name="Vollmers J."/>
            <person name="Rivas-Marin E."/>
            <person name="Kohn T."/>
            <person name="Peeters S.H."/>
            <person name="Heuer A."/>
            <person name="Rast P."/>
            <person name="Oberbeckmann S."/>
            <person name="Bunk B."/>
            <person name="Jeske O."/>
            <person name="Meyerdierks A."/>
            <person name="Storesund J.E."/>
            <person name="Kallscheuer N."/>
            <person name="Luecker S."/>
            <person name="Lage O.M."/>
            <person name="Pohl T."/>
            <person name="Merkel B.J."/>
            <person name="Hornburger P."/>
            <person name="Mueller R.-W."/>
            <person name="Bruemmer F."/>
            <person name="Labrenz M."/>
            <person name="Spormann A.M."/>
            <person name="Op den Camp H."/>
            <person name="Overmann J."/>
            <person name="Amann R."/>
            <person name="Jetten M.S.M."/>
            <person name="Mascher T."/>
            <person name="Medema M.H."/>
            <person name="Devos D.P."/>
            <person name="Kaster A.-K."/>
            <person name="Ovreas L."/>
            <person name="Rohde M."/>
            <person name="Galperin M.Y."/>
            <person name="Jogler C."/>
        </authorList>
    </citation>
    <scope>NUCLEOTIDE SEQUENCE [LARGE SCALE GENOMIC DNA]</scope>
    <source>
        <strain evidence="2 3">EC9</strain>
    </source>
</reference>
<proteinExistence type="predicted"/>
<dbReference type="OrthoDB" id="275244at2"/>
<feature type="region of interest" description="Disordered" evidence="1">
    <location>
        <begin position="116"/>
        <end position="158"/>
    </location>
</feature>
<evidence type="ECO:0000256" key="1">
    <source>
        <dbReference type="SAM" id="MobiDB-lite"/>
    </source>
</evidence>
<evidence type="ECO:0000313" key="3">
    <source>
        <dbReference type="Proteomes" id="UP000319557"/>
    </source>
</evidence>